<feature type="transmembrane region" description="Helical" evidence="1">
    <location>
        <begin position="60"/>
        <end position="83"/>
    </location>
</feature>
<dbReference type="AlphaFoldDB" id="A0A9W8ZD71"/>
<proteinExistence type="predicted"/>
<evidence type="ECO:0000313" key="3">
    <source>
        <dbReference type="Proteomes" id="UP001140510"/>
    </source>
</evidence>
<accession>A0A9W8ZD71</accession>
<dbReference type="EMBL" id="JAPEVA010000030">
    <property type="protein sequence ID" value="KAJ4405973.1"/>
    <property type="molecule type" value="Genomic_DNA"/>
</dbReference>
<protein>
    <submittedName>
        <fullName evidence="2">Uncharacterized protein</fullName>
    </submittedName>
</protein>
<sequence length="250" mass="27138">MVAINITNSHLGNQAVFAPDTVTAAGALALLILATRPTFKRIKARRFSSPSKSGTRDSPLKSTLGTYLFLWPALLCLFVAYVVRFVGDLLKTTGRIAYAAGLRWNGQSQYDVERFNLATSISALSFTTTLANIFFTVLLSGGVWIHSSHVQENGTGISTPKMKSKIWNMLIMLAMLGTGLGAWGRGMSVRDIGNGSLGPNALLSWSNVLQHDQITRILYIVHEAIVVAASLSVTAEVLQNTNQLRQMRAV</sequence>
<name>A0A9W8ZD71_9PLEO</name>
<evidence type="ECO:0000256" key="1">
    <source>
        <dbReference type="SAM" id="Phobius"/>
    </source>
</evidence>
<keyword evidence="1" id="KW-0812">Transmembrane</keyword>
<evidence type="ECO:0000313" key="2">
    <source>
        <dbReference type="EMBL" id="KAJ4405973.1"/>
    </source>
</evidence>
<gene>
    <name evidence="2" type="ORF">N0V91_004857</name>
</gene>
<keyword evidence="1" id="KW-0472">Membrane</keyword>
<feature type="transmembrane region" description="Helical" evidence="1">
    <location>
        <begin position="166"/>
        <end position="184"/>
    </location>
</feature>
<feature type="transmembrane region" description="Helical" evidence="1">
    <location>
        <begin position="121"/>
        <end position="145"/>
    </location>
</feature>
<organism evidence="2 3">
    <name type="scientific">Didymella pomorum</name>
    <dbReference type="NCBI Taxonomy" id="749634"/>
    <lineage>
        <taxon>Eukaryota</taxon>
        <taxon>Fungi</taxon>
        <taxon>Dikarya</taxon>
        <taxon>Ascomycota</taxon>
        <taxon>Pezizomycotina</taxon>
        <taxon>Dothideomycetes</taxon>
        <taxon>Pleosporomycetidae</taxon>
        <taxon>Pleosporales</taxon>
        <taxon>Pleosporineae</taxon>
        <taxon>Didymellaceae</taxon>
        <taxon>Didymella</taxon>
    </lineage>
</organism>
<reference evidence="2" key="1">
    <citation type="submission" date="2022-10" db="EMBL/GenBank/DDBJ databases">
        <title>Tapping the CABI collections for fungal endophytes: first genome assemblies for Collariella, Neodidymelliopsis, Ascochyta clinopodiicola, Didymella pomorum, Didymosphaeria variabile, Neocosmospora piperis and Neocucurbitaria cava.</title>
        <authorList>
            <person name="Hill R."/>
        </authorList>
    </citation>
    <scope>NUCLEOTIDE SEQUENCE</scope>
    <source>
        <strain evidence="2">IMI 355091</strain>
    </source>
</reference>
<comment type="caution">
    <text evidence="2">The sequence shown here is derived from an EMBL/GenBank/DDBJ whole genome shotgun (WGS) entry which is preliminary data.</text>
</comment>
<feature type="transmembrane region" description="Helical" evidence="1">
    <location>
        <begin position="21"/>
        <end position="39"/>
    </location>
</feature>
<dbReference type="OrthoDB" id="3640947at2759"/>
<feature type="transmembrane region" description="Helical" evidence="1">
    <location>
        <begin position="217"/>
        <end position="238"/>
    </location>
</feature>
<keyword evidence="3" id="KW-1185">Reference proteome</keyword>
<keyword evidence="1" id="KW-1133">Transmembrane helix</keyword>
<dbReference type="Proteomes" id="UP001140510">
    <property type="component" value="Unassembled WGS sequence"/>
</dbReference>